<evidence type="ECO:0000256" key="1">
    <source>
        <dbReference type="ARBA" id="ARBA00010742"/>
    </source>
</evidence>
<dbReference type="InterPro" id="IPR006311">
    <property type="entry name" value="TAT_signal"/>
</dbReference>
<dbReference type="PATRIC" id="fig|50340.43.peg.2128"/>
<dbReference type="SUPFAM" id="SSF53850">
    <property type="entry name" value="Periplasmic binding protein-like II"/>
    <property type="match status" value="1"/>
</dbReference>
<proteinExistence type="inferred from homology"/>
<feature type="domain" description="Solute-binding protein family 3/N-terminal" evidence="6">
    <location>
        <begin position="32"/>
        <end position="245"/>
    </location>
</feature>
<comment type="similarity">
    <text evidence="1">Belongs to the bacterial solute-binding protein SsuA/TauA family.</text>
</comment>
<name>A0A0N0E245_9PSED</name>
<dbReference type="InterPro" id="IPR001638">
    <property type="entry name" value="Solute-binding_3/MltF_N"/>
</dbReference>
<evidence type="ECO:0000256" key="2">
    <source>
        <dbReference type="ARBA" id="ARBA00022448"/>
    </source>
</evidence>
<dbReference type="PANTHER" id="PTHR30024:SF48">
    <property type="entry name" value="ABC TRANSPORTER SUBSTRATE-BINDING PROTEIN"/>
    <property type="match status" value="1"/>
</dbReference>
<comment type="function">
    <text evidence="4">Part of a binding-protein-dependent transport system for aliphatic sulfonates. Putative binding protein.</text>
</comment>
<dbReference type="CDD" id="cd13558">
    <property type="entry name" value="PBP2_SsuA_like_2"/>
    <property type="match status" value="1"/>
</dbReference>
<evidence type="ECO:0000256" key="5">
    <source>
        <dbReference type="ARBA" id="ARBA00070228"/>
    </source>
</evidence>
<keyword evidence="3" id="KW-0732">Signal</keyword>
<dbReference type="AlphaFoldDB" id="A0A0N0E245"/>
<accession>A0A0N0E245</accession>
<evidence type="ECO:0000256" key="4">
    <source>
        <dbReference type="ARBA" id="ARBA00055538"/>
    </source>
</evidence>
<dbReference type="STRING" id="50340.PF66_04828"/>
<dbReference type="SMART" id="SM00062">
    <property type="entry name" value="PBPb"/>
    <property type="match status" value="1"/>
</dbReference>
<dbReference type="Proteomes" id="UP000037931">
    <property type="component" value="Unassembled WGS sequence"/>
</dbReference>
<gene>
    <name evidence="7" type="ORF">PF66_04828</name>
</gene>
<dbReference type="PROSITE" id="PS51318">
    <property type="entry name" value="TAT"/>
    <property type="match status" value="1"/>
</dbReference>
<dbReference type="Pfam" id="PF09084">
    <property type="entry name" value="NMT1"/>
    <property type="match status" value="1"/>
</dbReference>
<reference evidence="7 8" key="1">
    <citation type="journal article" date="2015" name="PLoS ONE">
        <title>Rice-Infecting Pseudomonas Genomes Are Highly Accessorized and Harbor Multiple Putative Virulence Mechanisms to Cause Sheath Brown Rot.</title>
        <authorList>
            <person name="Quibod I.L."/>
            <person name="Grande G."/>
            <person name="Oreiro E.G."/>
            <person name="Borja F.N."/>
            <person name="Dossa G.S."/>
            <person name="Mauleon R."/>
            <person name="Cruz C.V."/>
            <person name="Oliva R."/>
        </authorList>
    </citation>
    <scope>NUCLEOTIDE SEQUENCE [LARGE SCALE GENOMIC DNA]</scope>
    <source>
        <strain evidence="7 8">IRRI 6609</strain>
    </source>
</reference>
<dbReference type="RefSeq" id="WP_054061364.1">
    <property type="nucleotide sequence ID" value="NZ_JSYZ01000019.1"/>
</dbReference>
<dbReference type="InterPro" id="IPR015168">
    <property type="entry name" value="SsuA/THI5"/>
</dbReference>
<sequence length="320" mass="34810">MDRRRFLQFSALAGLGAALPSLGRAQDLSGVTLNVATYKGAAPSFFPEAGIGPAPYKVRYAEFNGGNLSFEALVSGTLDISPMSEIPPIFGIRNHAPVKLIAVLTGDVNNQAFIVPKGSTVQSVAELKGKRIAYIRSTSSHYFLLKALKEQGLGFDDIVPMALTPQDGFAAFQNGAVDAWVSFGYFIQLAELRAGARVLKTGQGYLSGNYVIAANQNSIADPLKHAAITDYILREYRSWQWIAAHPEEWATKSSKILGMPREVFLAQYKAQSGPRILQPVDDAAVRSQQDVADLFFEAGVLPQKLDVSGLWDRSFRWGPA</sequence>
<dbReference type="OrthoDB" id="286202at2"/>
<keyword evidence="8" id="KW-1185">Reference proteome</keyword>
<protein>
    <recommendedName>
        <fullName evidence="5">Putative aliphatic sulfonates-binding protein</fullName>
    </recommendedName>
</protein>
<dbReference type="FunFam" id="3.40.190.10:FF:000050">
    <property type="entry name" value="Sulfonate ABC transporter substrate-binding protein"/>
    <property type="match status" value="1"/>
</dbReference>
<evidence type="ECO:0000256" key="3">
    <source>
        <dbReference type="ARBA" id="ARBA00022729"/>
    </source>
</evidence>
<evidence type="ECO:0000313" key="7">
    <source>
        <dbReference type="EMBL" id="KPA88465.1"/>
    </source>
</evidence>
<evidence type="ECO:0000259" key="6">
    <source>
        <dbReference type="SMART" id="SM00062"/>
    </source>
</evidence>
<dbReference type="PANTHER" id="PTHR30024">
    <property type="entry name" value="ALIPHATIC SULFONATES-BINDING PROTEIN-RELATED"/>
    <property type="match status" value="1"/>
</dbReference>
<organism evidence="7 8">
    <name type="scientific">Pseudomonas asplenii</name>
    <dbReference type="NCBI Taxonomy" id="53407"/>
    <lineage>
        <taxon>Bacteria</taxon>
        <taxon>Pseudomonadati</taxon>
        <taxon>Pseudomonadota</taxon>
        <taxon>Gammaproteobacteria</taxon>
        <taxon>Pseudomonadales</taxon>
        <taxon>Pseudomonadaceae</taxon>
        <taxon>Pseudomonas</taxon>
    </lineage>
</organism>
<evidence type="ECO:0000313" key="8">
    <source>
        <dbReference type="Proteomes" id="UP000037931"/>
    </source>
</evidence>
<comment type="caution">
    <text evidence="7">The sequence shown here is derived from an EMBL/GenBank/DDBJ whole genome shotgun (WGS) entry which is preliminary data.</text>
</comment>
<dbReference type="EMBL" id="JSYZ01000019">
    <property type="protein sequence ID" value="KPA88465.1"/>
    <property type="molecule type" value="Genomic_DNA"/>
</dbReference>
<keyword evidence="2" id="KW-0813">Transport</keyword>
<dbReference type="Gene3D" id="3.40.190.10">
    <property type="entry name" value="Periplasmic binding protein-like II"/>
    <property type="match status" value="2"/>
</dbReference>